<dbReference type="InterPro" id="IPR010982">
    <property type="entry name" value="Lambda_DNA-bd_dom_sf"/>
</dbReference>
<dbReference type="GO" id="GO:0000976">
    <property type="term" value="F:transcription cis-regulatory region binding"/>
    <property type="evidence" value="ECO:0007669"/>
    <property type="project" value="TreeGrafter"/>
</dbReference>
<organism evidence="1 2">
    <name type="scientific">Nonomuraea phyllanthi</name>
    <dbReference type="NCBI Taxonomy" id="2219224"/>
    <lineage>
        <taxon>Bacteria</taxon>
        <taxon>Bacillati</taxon>
        <taxon>Actinomycetota</taxon>
        <taxon>Actinomycetes</taxon>
        <taxon>Streptosporangiales</taxon>
        <taxon>Streptosporangiaceae</taxon>
        <taxon>Nonomuraea</taxon>
    </lineage>
</organism>
<keyword evidence="1" id="KW-0238">DNA-binding</keyword>
<dbReference type="EMBL" id="VDLX02000004">
    <property type="protein sequence ID" value="KAB8195454.1"/>
    <property type="molecule type" value="Genomic_DNA"/>
</dbReference>
<dbReference type="RefSeq" id="WP_139630893.1">
    <property type="nucleotide sequence ID" value="NZ_VDLX02000004.1"/>
</dbReference>
<keyword evidence="2" id="KW-1185">Reference proteome</keyword>
<dbReference type="CDD" id="cd01574">
    <property type="entry name" value="PBP1_LacI"/>
    <property type="match status" value="1"/>
</dbReference>
<dbReference type="GO" id="GO:0003700">
    <property type="term" value="F:DNA-binding transcription factor activity"/>
    <property type="evidence" value="ECO:0007669"/>
    <property type="project" value="TreeGrafter"/>
</dbReference>
<proteinExistence type="predicted"/>
<reference evidence="1 2" key="1">
    <citation type="submission" date="2019-10" db="EMBL/GenBank/DDBJ databases">
        <title>Nonomuraea sp. nov., isolated from Phyllanthus amarus.</title>
        <authorList>
            <person name="Klykleung N."/>
            <person name="Tanasupawat S."/>
        </authorList>
    </citation>
    <scope>NUCLEOTIDE SEQUENCE [LARGE SCALE GENOMIC DNA]</scope>
    <source>
        <strain evidence="1 2">PA1-10</strain>
    </source>
</reference>
<dbReference type="SMART" id="SM00354">
    <property type="entry name" value="HTH_LACI"/>
    <property type="match status" value="1"/>
</dbReference>
<dbReference type="Proteomes" id="UP000312512">
    <property type="component" value="Unassembled WGS sequence"/>
</dbReference>
<gene>
    <name evidence="1" type="ORF">FH608_014070</name>
</gene>
<evidence type="ECO:0000313" key="1">
    <source>
        <dbReference type="EMBL" id="KAB8195454.1"/>
    </source>
</evidence>
<dbReference type="Pfam" id="PF13377">
    <property type="entry name" value="Peripla_BP_3"/>
    <property type="match status" value="1"/>
</dbReference>
<dbReference type="Gene3D" id="3.40.50.2300">
    <property type="match status" value="2"/>
</dbReference>
<dbReference type="InterPro" id="IPR046335">
    <property type="entry name" value="LacI/GalR-like_sensor"/>
</dbReference>
<dbReference type="InterPro" id="IPR000843">
    <property type="entry name" value="HTH_LacI"/>
</dbReference>
<protein>
    <submittedName>
        <fullName evidence="1">LacI family DNA-binding transcriptional regulator</fullName>
    </submittedName>
</protein>
<dbReference type="OrthoDB" id="9785139at2"/>
<dbReference type="InterPro" id="IPR028082">
    <property type="entry name" value="Peripla_BP_I"/>
</dbReference>
<evidence type="ECO:0000313" key="2">
    <source>
        <dbReference type="Proteomes" id="UP000312512"/>
    </source>
</evidence>
<dbReference type="AlphaFoldDB" id="A0A5C4WPB5"/>
<sequence length="372" mass="39038">MPQPRRRPPGGTDVARLAGVSQKTVSRVMNGEPYVSEQVRERVLAAARELGYRRNTAARALHLGRFHRIGVAALGSSLYGPSSLLVALEREAREIGYALAVVNTLEGEGDAVMNAVESLLGQGVDAIVVSEPIDEGRALRVDPDVPVLSFGRLPGLDGPRVVVAGASGVEAGRRATEHLLGLGHATVWHVAGPRRWWAARDRARGWREALAAAGAAEPPPLEGDWSPASGYAAGRVLAADPEVTAVFVANDDMAVGVLRALAEAGRAVPGDVSVVGMDDIPPAAYLSPPLTTIRQDFAAVARHGLALLVDEIERATSPDARLGRSPGPDARPSPDAGSGSERLPRSRAHPDPLPARLVVRESTAPPREPGGH</sequence>
<dbReference type="SUPFAM" id="SSF47413">
    <property type="entry name" value="lambda repressor-like DNA-binding domains"/>
    <property type="match status" value="1"/>
</dbReference>
<dbReference type="PANTHER" id="PTHR30146:SF109">
    <property type="entry name" value="HTH-TYPE TRANSCRIPTIONAL REGULATOR GALS"/>
    <property type="match status" value="1"/>
</dbReference>
<dbReference type="CDD" id="cd01392">
    <property type="entry name" value="HTH_LacI"/>
    <property type="match status" value="1"/>
</dbReference>
<dbReference type="SUPFAM" id="SSF53822">
    <property type="entry name" value="Periplasmic binding protein-like I"/>
    <property type="match status" value="1"/>
</dbReference>
<dbReference type="PROSITE" id="PS50932">
    <property type="entry name" value="HTH_LACI_2"/>
    <property type="match status" value="1"/>
</dbReference>
<comment type="caution">
    <text evidence="1">The sequence shown here is derived from an EMBL/GenBank/DDBJ whole genome shotgun (WGS) entry which is preliminary data.</text>
</comment>
<accession>A0A5C4WPB5</accession>
<dbReference type="PANTHER" id="PTHR30146">
    <property type="entry name" value="LACI-RELATED TRANSCRIPTIONAL REPRESSOR"/>
    <property type="match status" value="1"/>
</dbReference>
<dbReference type="Pfam" id="PF00356">
    <property type="entry name" value="LacI"/>
    <property type="match status" value="1"/>
</dbReference>
<name>A0A5C4WPB5_9ACTN</name>
<dbReference type="Gene3D" id="1.10.260.40">
    <property type="entry name" value="lambda repressor-like DNA-binding domains"/>
    <property type="match status" value="1"/>
</dbReference>